<evidence type="ECO:0000313" key="8">
    <source>
        <dbReference type="EMBL" id="KAF9459858.1"/>
    </source>
</evidence>
<dbReference type="Gene3D" id="3.60.130.10">
    <property type="entry name" value="Clavaminate synthase-like"/>
    <property type="match status" value="1"/>
</dbReference>
<evidence type="ECO:0000313" key="9">
    <source>
        <dbReference type="Proteomes" id="UP000807353"/>
    </source>
</evidence>
<keyword evidence="6" id="KW-0408">Iron</keyword>
<sequence>MAIELVPLSLPLSADPSRFIEFGREVRGVNPATLNPEEVTEIRDALYKHDVLLFRGVSLTPEQQHIFTKELDPTSEGYGHINKPGKVSGAIQIFGLKTIPRVPAVQLLGNGTVHDHEGFEEVELKHPSHKKFHKTPVSATDEESGITRFCRWHMDAAFYDVSPSRVTSLYGLVVPKGAPQTVKYDDGTGDELPVPLATTAFVSGHTMFDILPAALKSLAVRSRVKYAPHMYLWMSPAHILPTGLGIETEDLEMPLDQLPEWHEAKCKTLPVLWKNEGTGKLHFQVHPCGVMELFIDPLPMGVNCEGALYPEGAHITNLKEVRDLLYRMQRPAISPEFVYPHEWRENDLIIFHNRGLMHSVVGALTRDQVRVFHQCTLAGSDDPIGPSTEDVNNWA</sequence>
<feature type="domain" description="TauD/TfdA-like" evidence="7">
    <location>
        <begin position="22"/>
        <end position="375"/>
    </location>
</feature>
<dbReference type="PANTHER" id="PTHR43779">
    <property type="entry name" value="DIOXYGENASE RV0097-RELATED"/>
    <property type="match status" value="1"/>
</dbReference>
<evidence type="ECO:0000256" key="6">
    <source>
        <dbReference type="ARBA" id="ARBA00023004"/>
    </source>
</evidence>
<dbReference type="GO" id="GO:0046872">
    <property type="term" value="F:metal ion binding"/>
    <property type="evidence" value="ECO:0007669"/>
    <property type="project" value="UniProtKB-KW"/>
</dbReference>
<keyword evidence="5" id="KW-0560">Oxidoreductase</keyword>
<dbReference type="GO" id="GO:0051213">
    <property type="term" value="F:dioxygenase activity"/>
    <property type="evidence" value="ECO:0007669"/>
    <property type="project" value="UniProtKB-KW"/>
</dbReference>
<organism evidence="8 9">
    <name type="scientific">Collybia nuda</name>
    <dbReference type="NCBI Taxonomy" id="64659"/>
    <lineage>
        <taxon>Eukaryota</taxon>
        <taxon>Fungi</taxon>
        <taxon>Dikarya</taxon>
        <taxon>Basidiomycota</taxon>
        <taxon>Agaricomycotina</taxon>
        <taxon>Agaricomycetes</taxon>
        <taxon>Agaricomycetidae</taxon>
        <taxon>Agaricales</taxon>
        <taxon>Tricholomatineae</taxon>
        <taxon>Clitocybaceae</taxon>
        <taxon>Collybia</taxon>
    </lineage>
</organism>
<dbReference type="OrthoDB" id="93019at2759"/>
<evidence type="ECO:0000256" key="1">
    <source>
        <dbReference type="ARBA" id="ARBA00001954"/>
    </source>
</evidence>
<gene>
    <name evidence="8" type="ORF">BDZ94DRAFT_1224039</name>
</gene>
<proteinExistence type="inferred from homology"/>
<dbReference type="InterPro" id="IPR042098">
    <property type="entry name" value="TauD-like_sf"/>
</dbReference>
<dbReference type="AlphaFoldDB" id="A0A9P5XYA5"/>
<dbReference type="Proteomes" id="UP000807353">
    <property type="component" value="Unassembled WGS sequence"/>
</dbReference>
<keyword evidence="3" id="KW-0479">Metal-binding</keyword>
<dbReference type="PANTHER" id="PTHR43779:SF2">
    <property type="entry name" value="ALPHA-KETOGLUTARATE-DEPENDENT XANTHINE DIOXYGENASE XAN1"/>
    <property type="match status" value="1"/>
</dbReference>
<dbReference type="InterPro" id="IPR051178">
    <property type="entry name" value="TfdA_dioxygenase"/>
</dbReference>
<dbReference type="EMBL" id="MU150309">
    <property type="protein sequence ID" value="KAF9459858.1"/>
    <property type="molecule type" value="Genomic_DNA"/>
</dbReference>
<evidence type="ECO:0000256" key="5">
    <source>
        <dbReference type="ARBA" id="ARBA00023002"/>
    </source>
</evidence>
<keyword evidence="4" id="KW-0223">Dioxygenase</keyword>
<evidence type="ECO:0000256" key="3">
    <source>
        <dbReference type="ARBA" id="ARBA00022723"/>
    </source>
</evidence>
<dbReference type="SUPFAM" id="SSF51197">
    <property type="entry name" value="Clavaminate synthase-like"/>
    <property type="match status" value="1"/>
</dbReference>
<dbReference type="Pfam" id="PF02668">
    <property type="entry name" value="TauD"/>
    <property type="match status" value="1"/>
</dbReference>
<comment type="similarity">
    <text evidence="2">Belongs to the TfdA dioxygenase family.</text>
</comment>
<evidence type="ECO:0000256" key="4">
    <source>
        <dbReference type="ARBA" id="ARBA00022964"/>
    </source>
</evidence>
<accession>A0A9P5XYA5</accession>
<name>A0A9P5XYA5_9AGAR</name>
<dbReference type="InterPro" id="IPR003819">
    <property type="entry name" value="TauD/TfdA-like"/>
</dbReference>
<evidence type="ECO:0000256" key="2">
    <source>
        <dbReference type="ARBA" id="ARBA00005896"/>
    </source>
</evidence>
<protein>
    <recommendedName>
        <fullName evidence="7">TauD/TfdA-like domain-containing protein</fullName>
    </recommendedName>
</protein>
<evidence type="ECO:0000259" key="7">
    <source>
        <dbReference type="Pfam" id="PF02668"/>
    </source>
</evidence>
<comment type="caution">
    <text evidence="8">The sequence shown here is derived from an EMBL/GenBank/DDBJ whole genome shotgun (WGS) entry which is preliminary data.</text>
</comment>
<reference evidence="8" key="1">
    <citation type="submission" date="2020-11" db="EMBL/GenBank/DDBJ databases">
        <authorList>
            <consortium name="DOE Joint Genome Institute"/>
            <person name="Ahrendt S."/>
            <person name="Riley R."/>
            <person name="Andreopoulos W."/>
            <person name="Labutti K."/>
            <person name="Pangilinan J."/>
            <person name="Ruiz-Duenas F.J."/>
            <person name="Barrasa J.M."/>
            <person name="Sanchez-Garcia M."/>
            <person name="Camarero S."/>
            <person name="Miyauchi S."/>
            <person name="Serrano A."/>
            <person name="Linde D."/>
            <person name="Babiker R."/>
            <person name="Drula E."/>
            <person name="Ayuso-Fernandez I."/>
            <person name="Pacheco R."/>
            <person name="Padilla G."/>
            <person name="Ferreira P."/>
            <person name="Barriuso J."/>
            <person name="Kellner H."/>
            <person name="Castanera R."/>
            <person name="Alfaro M."/>
            <person name="Ramirez L."/>
            <person name="Pisabarro A.G."/>
            <person name="Kuo A."/>
            <person name="Tritt A."/>
            <person name="Lipzen A."/>
            <person name="He G."/>
            <person name="Yan M."/>
            <person name="Ng V."/>
            <person name="Cullen D."/>
            <person name="Martin F."/>
            <person name="Rosso M.-N."/>
            <person name="Henrissat B."/>
            <person name="Hibbett D."/>
            <person name="Martinez A.T."/>
            <person name="Grigoriev I.V."/>
        </authorList>
    </citation>
    <scope>NUCLEOTIDE SEQUENCE</scope>
    <source>
        <strain evidence="8">CBS 247.69</strain>
    </source>
</reference>
<comment type="cofactor">
    <cofactor evidence="1">
        <name>Fe(2+)</name>
        <dbReference type="ChEBI" id="CHEBI:29033"/>
    </cofactor>
</comment>
<keyword evidence="9" id="KW-1185">Reference proteome</keyword>